<feature type="signal peptide" evidence="1">
    <location>
        <begin position="1"/>
        <end position="15"/>
    </location>
</feature>
<proteinExistence type="predicted"/>
<sequence>MHAFLALLSASGALAAPALSKRADIKCPIVFDGRVPTAWAADPTQFDTYATNTIYNPDYVKGNDLKWSGILKFPNVTKSRFDTTEHTPLEVTISDQSIFQQQKGFRRAGLQFLKDAADGPGQTGVKTLHFSVMQDASRPLNLTHEYLNVWHEKADYSADQIQFQTGTLIGKSGADKNKFQILDQSNKQLYATATDKSQWQNFAIKLDYTKNQVTIYYSAGDAALKSVAGPTAASLSGGGQFQIGILKKPTGTSDVVNGGYQESNLNEGQIYGGIFLEDSANDCVSL</sequence>
<name>A0A9W8XHN9_9PLEO</name>
<dbReference type="PANTHER" id="PTHR34612">
    <property type="entry name" value="GH131_N DOMAIN-CONTAINING PROTEIN"/>
    <property type="match status" value="1"/>
</dbReference>
<dbReference type="Gene3D" id="2.60.120.1160">
    <property type="match status" value="1"/>
</dbReference>
<reference evidence="3" key="1">
    <citation type="submission" date="2022-10" db="EMBL/GenBank/DDBJ databases">
        <title>Tapping the CABI collections for fungal endophytes: first genome assemblies for Collariella, Neodidymelliopsis, Ascochyta clinopodiicola, Didymella pomorum, Didymosphaeria variabile, Neocosmospora piperis and Neocucurbitaria cava.</title>
        <authorList>
            <person name="Hill R."/>
        </authorList>
    </citation>
    <scope>NUCLEOTIDE SEQUENCE</scope>
    <source>
        <strain evidence="3">IMI 356815</strain>
    </source>
</reference>
<dbReference type="GeneID" id="80910290"/>
<dbReference type="OrthoDB" id="5283326at2759"/>
<dbReference type="Pfam" id="PF18271">
    <property type="entry name" value="GH131_N"/>
    <property type="match status" value="1"/>
</dbReference>
<dbReference type="RefSeq" id="XP_056069774.1">
    <property type="nucleotide sequence ID" value="XM_056215527.1"/>
</dbReference>
<evidence type="ECO:0000259" key="2">
    <source>
        <dbReference type="Pfam" id="PF18271"/>
    </source>
</evidence>
<dbReference type="EMBL" id="JAPEUX010000005">
    <property type="protein sequence ID" value="KAJ4351418.1"/>
    <property type="molecule type" value="Genomic_DNA"/>
</dbReference>
<gene>
    <name evidence="3" type="ORF">N0V89_006760</name>
</gene>
<protein>
    <recommendedName>
        <fullName evidence="2">Glycoside hydrolase 131 catalytic N-terminal domain-containing protein</fullName>
    </recommendedName>
</protein>
<evidence type="ECO:0000313" key="4">
    <source>
        <dbReference type="Proteomes" id="UP001140513"/>
    </source>
</evidence>
<comment type="caution">
    <text evidence="3">The sequence shown here is derived from an EMBL/GenBank/DDBJ whole genome shotgun (WGS) entry which is preliminary data.</text>
</comment>
<accession>A0A9W8XHN9</accession>
<dbReference type="AlphaFoldDB" id="A0A9W8XHN9"/>
<feature type="domain" description="Glycoside hydrolase 131 catalytic N-terminal" evidence="2">
    <location>
        <begin position="29"/>
        <end position="280"/>
    </location>
</feature>
<keyword evidence="1" id="KW-0732">Signal</keyword>
<keyword evidence="4" id="KW-1185">Reference proteome</keyword>
<evidence type="ECO:0000313" key="3">
    <source>
        <dbReference type="EMBL" id="KAJ4351418.1"/>
    </source>
</evidence>
<dbReference type="PANTHER" id="PTHR34612:SF4">
    <property type="entry name" value="GLYCOSIDE HYDROLASE 131 CATALYTIC N-TERMINAL DOMAIN-CONTAINING PROTEIN"/>
    <property type="match status" value="1"/>
</dbReference>
<dbReference type="Proteomes" id="UP001140513">
    <property type="component" value="Unassembled WGS sequence"/>
</dbReference>
<evidence type="ECO:0000256" key="1">
    <source>
        <dbReference type="SAM" id="SignalP"/>
    </source>
</evidence>
<organism evidence="3 4">
    <name type="scientific">Didymosphaeria variabile</name>
    <dbReference type="NCBI Taxonomy" id="1932322"/>
    <lineage>
        <taxon>Eukaryota</taxon>
        <taxon>Fungi</taxon>
        <taxon>Dikarya</taxon>
        <taxon>Ascomycota</taxon>
        <taxon>Pezizomycotina</taxon>
        <taxon>Dothideomycetes</taxon>
        <taxon>Pleosporomycetidae</taxon>
        <taxon>Pleosporales</taxon>
        <taxon>Massarineae</taxon>
        <taxon>Didymosphaeriaceae</taxon>
        <taxon>Didymosphaeria</taxon>
    </lineage>
</organism>
<feature type="chain" id="PRO_5040976402" description="Glycoside hydrolase 131 catalytic N-terminal domain-containing protein" evidence="1">
    <location>
        <begin position="16"/>
        <end position="286"/>
    </location>
</feature>
<dbReference type="InterPro" id="IPR041524">
    <property type="entry name" value="GH131_N"/>
</dbReference>